<protein>
    <submittedName>
        <fullName evidence="2">Uncharacterized protein</fullName>
    </submittedName>
</protein>
<evidence type="ECO:0000256" key="1">
    <source>
        <dbReference type="SAM" id="MobiDB-lite"/>
    </source>
</evidence>
<accession>A0A7S1ADA4</accession>
<sequence>MEDRKKLMCANPRCWFLVHSLPEFGGFCCKKCHYRSEQNTKGKKKHGEKCQQVEGSENLPRAEPVPPDVPLAFGGSGISVVVRKVTAPDASELAVPGKLAGGKSPQVTKRRSPSPPARGPGTSKYHIVDVKREARSNGDDDRSSSRRRRQRGRSRSANSPRRPTISSLLKILELPPQRKEGRRRSRCRSRSRSRSRSRDRRGPRLASGDRICVKGLVKYATANGREATITAIRADGRCDIAFDCGATFLYVKHRNLELCR</sequence>
<feature type="compositionally biased region" description="Basic residues" evidence="1">
    <location>
        <begin position="145"/>
        <end position="154"/>
    </location>
</feature>
<feature type="region of interest" description="Disordered" evidence="1">
    <location>
        <begin position="95"/>
        <end position="207"/>
    </location>
</feature>
<reference evidence="2" key="1">
    <citation type="submission" date="2021-01" db="EMBL/GenBank/DDBJ databases">
        <authorList>
            <person name="Corre E."/>
            <person name="Pelletier E."/>
            <person name="Niang G."/>
            <person name="Scheremetjew M."/>
            <person name="Finn R."/>
            <person name="Kale V."/>
            <person name="Holt S."/>
            <person name="Cochrane G."/>
            <person name="Meng A."/>
            <person name="Brown T."/>
            <person name="Cohen L."/>
        </authorList>
    </citation>
    <scope>NUCLEOTIDE SEQUENCE</scope>
</reference>
<name>A0A7S1ADA4_NOCSC</name>
<dbReference type="AlphaFoldDB" id="A0A7S1ADA4"/>
<evidence type="ECO:0000313" key="2">
    <source>
        <dbReference type="EMBL" id="CAD8850474.1"/>
    </source>
</evidence>
<gene>
    <name evidence="2" type="ORF">NSCI0253_LOCUS24824</name>
</gene>
<proteinExistence type="predicted"/>
<feature type="region of interest" description="Disordered" evidence="1">
    <location>
        <begin position="39"/>
        <end position="72"/>
    </location>
</feature>
<feature type="compositionally biased region" description="Basic residues" evidence="1">
    <location>
        <begin position="180"/>
        <end position="203"/>
    </location>
</feature>
<organism evidence="2">
    <name type="scientific">Noctiluca scintillans</name>
    <name type="common">Sea sparkle</name>
    <name type="synonym">Red tide dinoflagellate</name>
    <dbReference type="NCBI Taxonomy" id="2966"/>
    <lineage>
        <taxon>Eukaryota</taxon>
        <taxon>Sar</taxon>
        <taxon>Alveolata</taxon>
        <taxon>Dinophyceae</taxon>
        <taxon>Noctilucales</taxon>
        <taxon>Noctilucaceae</taxon>
        <taxon>Noctiluca</taxon>
    </lineage>
</organism>
<feature type="compositionally biased region" description="Basic and acidic residues" evidence="1">
    <location>
        <begin position="126"/>
        <end position="144"/>
    </location>
</feature>
<dbReference type="EMBL" id="HBFQ01035200">
    <property type="protein sequence ID" value="CAD8850474.1"/>
    <property type="molecule type" value="Transcribed_RNA"/>
</dbReference>